<dbReference type="InterPro" id="IPR043128">
    <property type="entry name" value="Rev_trsase/Diguanyl_cyclase"/>
</dbReference>
<dbReference type="Pfam" id="PF00990">
    <property type="entry name" value="GGDEF"/>
    <property type="match status" value="1"/>
</dbReference>
<dbReference type="SUPFAM" id="SSF141868">
    <property type="entry name" value="EAL domain-like"/>
    <property type="match status" value="1"/>
</dbReference>
<organism evidence="3 4">
    <name type="scientific">Rhodovibrio sodomensis</name>
    <dbReference type="NCBI Taxonomy" id="1088"/>
    <lineage>
        <taxon>Bacteria</taxon>
        <taxon>Pseudomonadati</taxon>
        <taxon>Pseudomonadota</taxon>
        <taxon>Alphaproteobacteria</taxon>
        <taxon>Rhodospirillales</taxon>
        <taxon>Rhodovibrionaceae</taxon>
        <taxon>Rhodovibrio</taxon>
    </lineage>
</organism>
<evidence type="ECO:0000313" key="3">
    <source>
        <dbReference type="EMBL" id="MBK1667308.1"/>
    </source>
</evidence>
<dbReference type="Proteomes" id="UP001296873">
    <property type="component" value="Unassembled WGS sequence"/>
</dbReference>
<evidence type="ECO:0000259" key="2">
    <source>
        <dbReference type="PROSITE" id="PS50883"/>
    </source>
</evidence>
<comment type="caution">
    <text evidence="3">The sequence shown here is derived from an EMBL/GenBank/DDBJ whole genome shotgun (WGS) entry which is preliminary data.</text>
</comment>
<keyword evidence="1" id="KW-0812">Transmembrane</keyword>
<keyword evidence="4" id="KW-1185">Reference proteome</keyword>
<gene>
    <name evidence="3" type="ORF">CKO28_04575</name>
</gene>
<dbReference type="InterPro" id="IPR029787">
    <property type="entry name" value="Nucleotide_cyclase"/>
</dbReference>
<dbReference type="InterPro" id="IPR050706">
    <property type="entry name" value="Cyclic-di-GMP_PDE-like"/>
</dbReference>
<name>A0ABS1DCJ6_9PROT</name>
<dbReference type="PANTHER" id="PTHR33121">
    <property type="entry name" value="CYCLIC DI-GMP PHOSPHODIESTERASE PDEF"/>
    <property type="match status" value="1"/>
</dbReference>
<dbReference type="PROSITE" id="PS50883">
    <property type="entry name" value="EAL"/>
    <property type="match status" value="1"/>
</dbReference>
<sequence>MSMDAVVAKLSPGRFRWRDRALVAMSLALVGAAYLLSQAVLGMQAFLQVVYIGLALSGLVAGTRGSVLIALVGSLLLGVFLLGDGGGLGQGESVQWAMYASLLGVLGWIAGTGMQGAHRLLAYWQQESTRDRATGLLDSRAACQAIDARLAAGDTFNLLCFEVIDHDLLDARLGARGADHLMAAVSARASSALPEGARLYRLRAARIVALIDSHALAELSLDGVITELREPVEINGLQMTPRVSCGVVEAPRHGQSGATLTRVALAAVQQACESESLWSLYDPDWDARKAEDFALLADLRAALGAGGVGLSVNYQPRVRLDGAGCTGVEALLRWTHAARGPISPGRFIPLAEAHGLMREITAFVLRRSLEEGLRVVRCGTVSVNLSAGELLDTDLPDRVAGILAELGVEGSALEIEVTETAVMGHPEIAIRTLEQLRQLGVRLAIDDFGTGHSSLAYLQRLPVDVVKLDRSFIMRQGPREQAITRAAIALSHELGLEIVAEGVEDAETAARLRDWGCDEAQGFHFARPMPAVMLAGWLGQSTVTRVAPGVAGTAAAQ</sequence>
<keyword evidence="1" id="KW-1133">Transmembrane helix</keyword>
<dbReference type="SUPFAM" id="SSF55073">
    <property type="entry name" value="Nucleotide cyclase"/>
    <property type="match status" value="1"/>
</dbReference>
<keyword evidence="1" id="KW-0472">Membrane</keyword>
<feature type="domain" description="EAL" evidence="2">
    <location>
        <begin position="292"/>
        <end position="542"/>
    </location>
</feature>
<dbReference type="InterPro" id="IPR000160">
    <property type="entry name" value="GGDEF_dom"/>
</dbReference>
<proteinExistence type="predicted"/>
<dbReference type="InterPro" id="IPR035919">
    <property type="entry name" value="EAL_sf"/>
</dbReference>
<dbReference type="CDD" id="cd01948">
    <property type="entry name" value="EAL"/>
    <property type="match status" value="1"/>
</dbReference>
<dbReference type="RefSeq" id="WP_200339378.1">
    <property type="nucleotide sequence ID" value="NZ_NRRL01000006.1"/>
</dbReference>
<evidence type="ECO:0000313" key="4">
    <source>
        <dbReference type="Proteomes" id="UP001296873"/>
    </source>
</evidence>
<dbReference type="InterPro" id="IPR001633">
    <property type="entry name" value="EAL_dom"/>
</dbReference>
<evidence type="ECO:0000256" key="1">
    <source>
        <dbReference type="SAM" id="Phobius"/>
    </source>
</evidence>
<dbReference type="SMART" id="SM00052">
    <property type="entry name" value="EAL"/>
    <property type="match status" value="1"/>
</dbReference>
<dbReference type="EMBL" id="NRRL01000006">
    <property type="protein sequence ID" value="MBK1667308.1"/>
    <property type="molecule type" value="Genomic_DNA"/>
</dbReference>
<feature type="transmembrane region" description="Helical" evidence="1">
    <location>
        <begin position="68"/>
        <end position="88"/>
    </location>
</feature>
<feature type="transmembrane region" description="Helical" evidence="1">
    <location>
        <begin position="94"/>
        <end position="111"/>
    </location>
</feature>
<dbReference type="SMART" id="SM00267">
    <property type="entry name" value="GGDEF"/>
    <property type="match status" value="1"/>
</dbReference>
<dbReference type="Gene3D" id="3.30.70.270">
    <property type="match status" value="1"/>
</dbReference>
<dbReference type="PANTHER" id="PTHR33121:SF70">
    <property type="entry name" value="SIGNALING PROTEIN YKOW"/>
    <property type="match status" value="1"/>
</dbReference>
<reference evidence="3 4" key="1">
    <citation type="journal article" date="2020" name="Microorganisms">
        <title>Osmotic Adaptation and Compatible Solute Biosynthesis of Phototrophic Bacteria as Revealed from Genome Analyses.</title>
        <authorList>
            <person name="Imhoff J.F."/>
            <person name="Rahn T."/>
            <person name="Kunzel S."/>
            <person name="Keller A."/>
            <person name="Neulinger S.C."/>
        </authorList>
    </citation>
    <scope>NUCLEOTIDE SEQUENCE [LARGE SCALE GENOMIC DNA]</scope>
    <source>
        <strain evidence="3 4">DSM 9895</strain>
    </source>
</reference>
<dbReference type="Pfam" id="PF00563">
    <property type="entry name" value="EAL"/>
    <property type="match status" value="1"/>
</dbReference>
<dbReference type="Gene3D" id="3.20.20.450">
    <property type="entry name" value="EAL domain"/>
    <property type="match status" value="1"/>
</dbReference>
<feature type="transmembrane region" description="Helical" evidence="1">
    <location>
        <begin position="21"/>
        <end position="37"/>
    </location>
</feature>
<protein>
    <recommendedName>
        <fullName evidence="2">EAL domain-containing protein</fullName>
    </recommendedName>
</protein>
<accession>A0ABS1DCJ6</accession>